<dbReference type="PIRSF" id="PIRSF036382">
    <property type="entry name" value="RR_antiterm"/>
    <property type="match status" value="1"/>
</dbReference>
<evidence type="ECO:0000259" key="2">
    <source>
        <dbReference type="PROSITE" id="PS50110"/>
    </source>
</evidence>
<evidence type="ECO:0000313" key="5">
    <source>
        <dbReference type="Proteomes" id="UP000886687"/>
    </source>
</evidence>
<feature type="domain" description="ANTAR" evidence="3">
    <location>
        <begin position="131"/>
        <end position="192"/>
    </location>
</feature>
<gene>
    <name evidence="4" type="ORF">JAZ04_17750</name>
</gene>
<dbReference type="InterPro" id="IPR008327">
    <property type="entry name" value="Sig_transdc_resp-reg_antiterm"/>
</dbReference>
<keyword evidence="1" id="KW-0597">Phosphoprotein</keyword>
<dbReference type="InterPro" id="IPR036388">
    <property type="entry name" value="WH-like_DNA-bd_sf"/>
</dbReference>
<dbReference type="PANTHER" id="PTHR43367:SF1">
    <property type="entry name" value="TWO-COMPONENT RESPONSE REGULATOR-LIKE APRR6-RELATED"/>
    <property type="match status" value="1"/>
</dbReference>
<dbReference type="PANTHER" id="PTHR43367">
    <property type="match status" value="1"/>
</dbReference>
<dbReference type="InterPro" id="IPR011006">
    <property type="entry name" value="CheY-like_superfamily"/>
</dbReference>
<dbReference type="Pfam" id="PF03861">
    <property type="entry name" value="ANTAR"/>
    <property type="match status" value="1"/>
</dbReference>
<dbReference type="PROSITE" id="PS50921">
    <property type="entry name" value="ANTAR"/>
    <property type="match status" value="1"/>
</dbReference>
<dbReference type="InterPro" id="IPR001789">
    <property type="entry name" value="Sig_transdc_resp-reg_receiver"/>
</dbReference>
<dbReference type="EMBL" id="JAEPDI010000015">
    <property type="protein sequence ID" value="MCG7940682.1"/>
    <property type="molecule type" value="Genomic_DNA"/>
</dbReference>
<reference evidence="4" key="1">
    <citation type="journal article" date="2021" name="Proc. Natl. Acad. Sci. U.S.A.">
        <title>Global biogeography of chemosynthetic symbionts reveals both localized and globally distributed symbiont groups. .</title>
        <authorList>
            <person name="Osvatic J.T."/>
            <person name="Wilkins L.G.E."/>
            <person name="Leibrecht L."/>
            <person name="Leray M."/>
            <person name="Zauner S."/>
            <person name="Polzin J."/>
            <person name="Camacho Y."/>
            <person name="Gros O."/>
            <person name="van Gils J.A."/>
            <person name="Eisen J.A."/>
            <person name="Petersen J.M."/>
            <person name="Yuen B."/>
        </authorList>
    </citation>
    <scope>NUCLEOTIDE SEQUENCE</scope>
    <source>
        <strain evidence="4">MAGL173</strain>
    </source>
</reference>
<dbReference type="PROSITE" id="PS50110">
    <property type="entry name" value="RESPONSE_REGULATORY"/>
    <property type="match status" value="1"/>
</dbReference>
<sequence>MSHSKPNKPLRVMLVDDKSDRREMIDFALRDIECALVACVSGDGDLLSAVQQCNPDVILIDIEAPGRDTLESLESVQSTVPRPMVMFSQDDNNRTIRRATQAGVSAYVVDGLQGNRVRPIIDAAVARFQHFNHLESELQKAHQQLNDRKVIDKAKGIIMKQRGLNEEQAYQAMRKLAMDTNRKIAEVAQNIIEAASILSG</sequence>
<dbReference type="SUPFAM" id="SSF52172">
    <property type="entry name" value="CheY-like"/>
    <property type="match status" value="1"/>
</dbReference>
<dbReference type="Gene3D" id="3.40.50.2300">
    <property type="match status" value="1"/>
</dbReference>
<feature type="domain" description="Response regulatory" evidence="2">
    <location>
        <begin position="11"/>
        <end position="125"/>
    </location>
</feature>
<accession>A0A9E4N0K6</accession>
<proteinExistence type="predicted"/>
<evidence type="ECO:0000313" key="4">
    <source>
        <dbReference type="EMBL" id="MCG7940682.1"/>
    </source>
</evidence>
<organism evidence="4 5">
    <name type="scientific">Candidatus Thiodiazotropha lotti</name>
    <dbReference type="NCBI Taxonomy" id="2792787"/>
    <lineage>
        <taxon>Bacteria</taxon>
        <taxon>Pseudomonadati</taxon>
        <taxon>Pseudomonadota</taxon>
        <taxon>Gammaproteobacteria</taxon>
        <taxon>Chromatiales</taxon>
        <taxon>Sedimenticolaceae</taxon>
        <taxon>Candidatus Thiodiazotropha</taxon>
    </lineage>
</organism>
<evidence type="ECO:0000256" key="1">
    <source>
        <dbReference type="PROSITE-ProRule" id="PRU00169"/>
    </source>
</evidence>
<evidence type="ECO:0000259" key="3">
    <source>
        <dbReference type="PROSITE" id="PS50921"/>
    </source>
</evidence>
<dbReference type="InterPro" id="IPR005561">
    <property type="entry name" value="ANTAR"/>
</dbReference>
<dbReference type="SMART" id="SM00448">
    <property type="entry name" value="REC"/>
    <property type="match status" value="1"/>
</dbReference>
<name>A0A9E4N0K6_9GAMM</name>
<dbReference type="GO" id="GO:0003723">
    <property type="term" value="F:RNA binding"/>
    <property type="evidence" value="ECO:0007669"/>
    <property type="project" value="InterPro"/>
</dbReference>
<dbReference type="GO" id="GO:0000160">
    <property type="term" value="P:phosphorelay signal transduction system"/>
    <property type="evidence" value="ECO:0007669"/>
    <property type="project" value="InterPro"/>
</dbReference>
<dbReference type="SMART" id="SM01012">
    <property type="entry name" value="ANTAR"/>
    <property type="match status" value="1"/>
</dbReference>
<dbReference type="Gene3D" id="1.10.10.10">
    <property type="entry name" value="Winged helix-like DNA-binding domain superfamily/Winged helix DNA-binding domain"/>
    <property type="match status" value="1"/>
</dbReference>
<dbReference type="AlphaFoldDB" id="A0A9E4N0K6"/>
<protein>
    <submittedName>
        <fullName evidence="4">ANTAR domain-containing protein</fullName>
    </submittedName>
</protein>
<feature type="modified residue" description="4-aspartylphosphate" evidence="1">
    <location>
        <position position="61"/>
    </location>
</feature>
<comment type="caution">
    <text evidence="4">The sequence shown here is derived from an EMBL/GenBank/DDBJ whole genome shotgun (WGS) entry which is preliminary data.</text>
</comment>
<dbReference type="Pfam" id="PF00072">
    <property type="entry name" value="Response_reg"/>
    <property type="match status" value="1"/>
</dbReference>
<dbReference type="Proteomes" id="UP000886687">
    <property type="component" value="Unassembled WGS sequence"/>
</dbReference>
<dbReference type="CDD" id="cd00156">
    <property type="entry name" value="REC"/>
    <property type="match status" value="1"/>
</dbReference>